<accession>A0A5A7S769</accession>
<comment type="caution">
    <text evidence="1">The sequence shown here is derived from an EMBL/GenBank/DDBJ whole genome shotgun (WGS) entry which is preliminary data.</text>
</comment>
<proteinExistence type="predicted"/>
<sequence>MEVVVVEVVTPVSDVASLAASLAEHATQSKPTIDNAAMRTFEIIDAIMPTRICAAHRSTE</sequence>
<protein>
    <submittedName>
        <fullName evidence="1">Uncharacterized protein</fullName>
    </submittedName>
</protein>
<dbReference type="EMBL" id="VLNY01000013">
    <property type="protein sequence ID" value="KAA0020213.1"/>
    <property type="molecule type" value="Genomic_DNA"/>
</dbReference>
<dbReference type="AlphaFoldDB" id="A0A5A7S769"/>
<gene>
    <name evidence="1" type="ORF">FOY51_21785</name>
</gene>
<keyword evidence="2" id="KW-1185">Reference proteome</keyword>
<reference evidence="1 2" key="1">
    <citation type="submission" date="2019-07" db="EMBL/GenBank/DDBJ databases">
        <title>Rhodococcus cavernicolus sp. nov., isolated from a cave.</title>
        <authorList>
            <person name="Lee S.D."/>
        </authorList>
    </citation>
    <scope>NUCLEOTIDE SEQUENCE [LARGE SCALE GENOMIC DNA]</scope>
    <source>
        <strain evidence="1 2">C1-24</strain>
    </source>
</reference>
<name>A0A5A7S769_9NOCA</name>
<evidence type="ECO:0000313" key="1">
    <source>
        <dbReference type="EMBL" id="KAA0020213.1"/>
    </source>
</evidence>
<dbReference type="RefSeq" id="WP_187776422.1">
    <property type="nucleotide sequence ID" value="NZ_VLNY01000013.1"/>
</dbReference>
<organism evidence="1 2">
    <name type="scientific">Antrihabitans cavernicola</name>
    <dbReference type="NCBI Taxonomy" id="2495913"/>
    <lineage>
        <taxon>Bacteria</taxon>
        <taxon>Bacillati</taxon>
        <taxon>Actinomycetota</taxon>
        <taxon>Actinomycetes</taxon>
        <taxon>Mycobacteriales</taxon>
        <taxon>Nocardiaceae</taxon>
        <taxon>Antrihabitans</taxon>
    </lineage>
</organism>
<evidence type="ECO:0000313" key="2">
    <source>
        <dbReference type="Proteomes" id="UP000322244"/>
    </source>
</evidence>
<dbReference type="Proteomes" id="UP000322244">
    <property type="component" value="Unassembled WGS sequence"/>
</dbReference>